<reference evidence="6 7" key="1">
    <citation type="journal article" date="2018" name="Sci. Rep.">
        <title>Genomic diversity and distribution of Bifidobacterium longum subsp. longum across the human lifespan.</title>
        <authorList>
            <person name="Odamaki T."/>
            <person name="Bottacini F."/>
            <person name="Kato K."/>
            <person name="Mitsuyama E."/>
            <person name="Yoshida K."/>
            <person name="Horigome A."/>
            <person name="Xiao J.Z."/>
            <person name="van Sinderen D."/>
        </authorList>
    </citation>
    <scope>NUCLEOTIDE SEQUENCE [LARGE SCALE GENOMIC DNA]</scope>
    <source>
        <strain evidence="3 7">MCC10004</strain>
        <strain evidence="4 8">MCC10100</strain>
        <strain evidence="5 6">MCC10126</strain>
    </source>
</reference>
<evidence type="ECO:0000313" key="8">
    <source>
        <dbReference type="Proteomes" id="UP000294241"/>
    </source>
</evidence>
<evidence type="ECO:0000259" key="2">
    <source>
        <dbReference type="Pfam" id="PF00498"/>
    </source>
</evidence>
<evidence type="ECO:0000313" key="6">
    <source>
        <dbReference type="Proteomes" id="UP000291501"/>
    </source>
</evidence>
<evidence type="ECO:0000313" key="4">
    <source>
        <dbReference type="EMBL" id="TCF40410.1"/>
    </source>
</evidence>
<dbReference type="Proteomes" id="UP000293475">
    <property type="component" value="Unassembled WGS sequence"/>
</dbReference>
<organism evidence="5 6">
    <name type="scientific">Bifidobacterium longum subsp. longum</name>
    <dbReference type="NCBI Taxonomy" id="1679"/>
    <lineage>
        <taxon>Bacteria</taxon>
        <taxon>Bacillati</taxon>
        <taxon>Actinomycetota</taxon>
        <taxon>Actinomycetes</taxon>
        <taxon>Bifidobacteriales</taxon>
        <taxon>Bifidobacteriaceae</taxon>
        <taxon>Bifidobacterium</taxon>
    </lineage>
</organism>
<evidence type="ECO:0000256" key="1">
    <source>
        <dbReference type="ARBA" id="ARBA00022553"/>
    </source>
</evidence>
<evidence type="ECO:0000313" key="3">
    <source>
        <dbReference type="EMBL" id="TCD79022.1"/>
    </source>
</evidence>
<feature type="domain" description="FHA" evidence="2">
    <location>
        <begin position="113"/>
        <end position="171"/>
    </location>
</feature>
<dbReference type="Pfam" id="PF00498">
    <property type="entry name" value="FHA"/>
    <property type="match status" value="1"/>
</dbReference>
<dbReference type="EMBL" id="SHTN01000007">
    <property type="protein sequence ID" value="TCF84985.1"/>
    <property type="molecule type" value="Genomic_DNA"/>
</dbReference>
<dbReference type="SUPFAM" id="SSF49879">
    <property type="entry name" value="SMAD/FHA domain"/>
    <property type="match status" value="1"/>
</dbReference>
<protein>
    <recommendedName>
        <fullName evidence="2">FHA domain-containing protein</fullName>
    </recommendedName>
</protein>
<dbReference type="EMBL" id="SHPO01000008">
    <property type="protein sequence ID" value="TCD79022.1"/>
    <property type="molecule type" value="Genomic_DNA"/>
</dbReference>
<accession>A0A4R0WBP0</accession>
<proteinExistence type="predicted"/>
<comment type="caution">
    <text evidence="5">The sequence shown here is derived from an EMBL/GenBank/DDBJ whole genome shotgun (WGS) entry which is preliminary data.</text>
</comment>
<dbReference type="AlphaFoldDB" id="A0A4R0WBP0"/>
<evidence type="ECO:0000313" key="5">
    <source>
        <dbReference type="EMBL" id="TCF84985.1"/>
    </source>
</evidence>
<dbReference type="CDD" id="cd00060">
    <property type="entry name" value="FHA"/>
    <property type="match status" value="1"/>
</dbReference>
<reference evidence="5" key="2">
    <citation type="submission" date="2019-02" db="EMBL/GenBank/DDBJ databases">
        <authorList>
            <person name="Odamaki T."/>
        </authorList>
    </citation>
    <scope>NUCLEOTIDE SEQUENCE</scope>
    <source>
        <strain evidence="3">MCC10004</strain>
        <strain evidence="4">MCC10100</strain>
        <strain evidence="5">MCC10126</strain>
    </source>
</reference>
<sequence>MFGKKKKASGIIAGTSPAQVYRELPVLPRTSQTSIRDEWSRAALEGSSFGEPPVRAGQPVSAEVNLPLHRKIPRYVMEFSDGQRIEVKSRCGAGRMPPTAEDGYEAFAVLHDSSQQTSRRHFEFGVTAIGQVWVMDCDSANGTWLESHSSRIELPKLTRTSMVPGDVLRFGGMRAKLVQVS</sequence>
<dbReference type="RefSeq" id="WP_165501131.1">
    <property type="nucleotide sequence ID" value="NZ_BCYK01000043.1"/>
</dbReference>
<dbReference type="Gene3D" id="2.60.200.20">
    <property type="match status" value="1"/>
</dbReference>
<dbReference type="Proteomes" id="UP000291501">
    <property type="component" value="Unassembled WGS sequence"/>
</dbReference>
<evidence type="ECO:0000313" key="7">
    <source>
        <dbReference type="Proteomes" id="UP000293475"/>
    </source>
</evidence>
<keyword evidence="1" id="KW-0597">Phosphoprotein</keyword>
<dbReference type="InterPro" id="IPR000253">
    <property type="entry name" value="FHA_dom"/>
</dbReference>
<dbReference type="EMBL" id="SHST01000015">
    <property type="protein sequence ID" value="TCF40410.1"/>
    <property type="molecule type" value="Genomic_DNA"/>
</dbReference>
<dbReference type="Proteomes" id="UP000294241">
    <property type="component" value="Unassembled WGS sequence"/>
</dbReference>
<dbReference type="InterPro" id="IPR008984">
    <property type="entry name" value="SMAD_FHA_dom_sf"/>
</dbReference>
<name>A0A4R0WBP0_BIFLL</name>
<gene>
    <name evidence="3" type="ORF">MCC10004_0409</name>
    <name evidence="4" type="ORF">MCC10100_0451</name>
    <name evidence="5" type="ORF">MCC10126_0493</name>
</gene>